<dbReference type="EMBL" id="AP014940">
    <property type="protein sequence ID" value="BAV98624.1"/>
    <property type="molecule type" value="Genomic_DNA"/>
</dbReference>
<sequence length="140" mass="14667">MDIHFQEKIAMKSLLAVSVVVCAVVFSFSPAHAGFKQYVPIGVGTNYAEGTVGSARNSADARQSIGCGIYATSGVATLSAMCSAVDAAGSRVTCTTNEAPLVSAAQSVKGDSYVHFMFDAAKKCTEIWVDNDSSYEPKKP</sequence>
<feature type="signal peptide" evidence="1">
    <location>
        <begin position="1"/>
        <end position="33"/>
    </location>
</feature>
<name>A0AAU9AJ75_LYSEN</name>
<dbReference type="AlphaFoldDB" id="A0AAU9AJ75"/>
<gene>
    <name evidence="2" type="ORF">LEN_3137</name>
</gene>
<evidence type="ECO:0000256" key="1">
    <source>
        <dbReference type="SAM" id="SignalP"/>
    </source>
</evidence>
<dbReference type="KEGG" id="lem:LEN_3137"/>
<feature type="chain" id="PRO_5043672704" evidence="1">
    <location>
        <begin position="34"/>
        <end position="140"/>
    </location>
</feature>
<reference evidence="2 3" key="1">
    <citation type="journal article" date="2017" name="DNA Res.">
        <title>Complete genome sequence and expression profile of the commercial lytic enzyme producer Lysobacter enzymogenes M497-1.</title>
        <authorList>
            <person name="Takami H."/>
            <person name="Toyoda A."/>
            <person name="Uchiyama I."/>
            <person name="Itoh T."/>
            <person name="Takaki Y."/>
            <person name="Arai W."/>
            <person name="Nishi S."/>
            <person name="Kawai M."/>
            <person name="Shinya K."/>
            <person name="Ikeda H."/>
        </authorList>
    </citation>
    <scope>NUCLEOTIDE SEQUENCE [LARGE SCALE GENOMIC DNA]</scope>
    <source>
        <strain evidence="2 3">M497-1</strain>
    </source>
</reference>
<evidence type="ECO:0000313" key="3">
    <source>
        <dbReference type="Proteomes" id="UP000218824"/>
    </source>
</evidence>
<organism evidence="2 3">
    <name type="scientific">Lysobacter enzymogenes</name>
    <dbReference type="NCBI Taxonomy" id="69"/>
    <lineage>
        <taxon>Bacteria</taxon>
        <taxon>Pseudomonadati</taxon>
        <taxon>Pseudomonadota</taxon>
        <taxon>Gammaproteobacteria</taxon>
        <taxon>Lysobacterales</taxon>
        <taxon>Lysobacteraceae</taxon>
        <taxon>Lysobacter</taxon>
    </lineage>
</organism>
<dbReference type="Proteomes" id="UP000218824">
    <property type="component" value="Chromosome"/>
</dbReference>
<protein>
    <submittedName>
        <fullName evidence="2">Uncharacterized protein</fullName>
    </submittedName>
</protein>
<keyword evidence="1" id="KW-0732">Signal</keyword>
<evidence type="ECO:0000313" key="2">
    <source>
        <dbReference type="EMBL" id="BAV98624.1"/>
    </source>
</evidence>
<accession>A0AAU9AJ75</accession>
<proteinExistence type="predicted"/>